<feature type="domain" description="Helix-turn-helix" evidence="1">
    <location>
        <begin position="3"/>
        <end position="55"/>
    </location>
</feature>
<evidence type="ECO:0000313" key="3">
    <source>
        <dbReference type="Proteomes" id="UP000758022"/>
    </source>
</evidence>
<reference evidence="2" key="1">
    <citation type="submission" date="2020-04" db="EMBL/GenBank/DDBJ databases">
        <title>Global-level population genomics supports evidence of horizontal gene transfer on evolution of Rhizobia in Lentils.</title>
        <authorList>
            <person name="Gai Y."/>
            <person name="Cook D."/>
            <person name="Riely B."/>
        </authorList>
    </citation>
    <scope>NUCLEOTIDE SEQUENCE</scope>
    <source>
        <strain evidence="2">TLR9</strain>
    </source>
</reference>
<dbReference type="InterPro" id="IPR009061">
    <property type="entry name" value="DNA-bd_dom_put_sf"/>
</dbReference>
<dbReference type="RefSeq" id="WP_221979914.1">
    <property type="nucleotide sequence ID" value="NZ_JAAXQQ010000011.1"/>
</dbReference>
<organism evidence="2 3">
    <name type="scientific">Rhizobium laguerreae</name>
    <dbReference type="NCBI Taxonomy" id="1076926"/>
    <lineage>
        <taxon>Bacteria</taxon>
        <taxon>Pseudomonadati</taxon>
        <taxon>Pseudomonadota</taxon>
        <taxon>Alphaproteobacteria</taxon>
        <taxon>Hyphomicrobiales</taxon>
        <taxon>Rhizobiaceae</taxon>
        <taxon>Rhizobium/Agrobacterium group</taxon>
        <taxon>Rhizobium</taxon>
    </lineage>
</organism>
<dbReference type="SUPFAM" id="SSF46955">
    <property type="entry name" value="Putative DNA-binding domain"/>
    <property type="match status" value="1"/>
</dbReference>
<dbReference type="InterPro" id="IPR041657">
    <property type="entry name" value="HTH_17"/>
</dbReference>
<comment type="caution">
    <text evidence="2">The sequence shown here is derived from an EMBL/GenBank/DDBJ whole genome shotgun (WGS) entry which is preliminary data.</text>
</comment>
<sequence length="60" mass="7143">MRYLTTSDVKDRYHISTTTLWRWCKSESIAFPPPIVLSRRKLFKEEEVEAWERSRAKAAA</sequence>
<protein>
    <submittedName>
        <fullName evidence="2">Helix-turn-helix domain-containing protein</fullName>
    </submittedName>
</protein>
<dbReference type="EMBL" id="JAAXQQ010000011">
    <property type="protein sequence ID" value="MBY3067443.1"/>
    <property type="molecule type" value="Genomic_DNA"/>
</dbReference>
<accession>A0AB35FPA4</accession>
<dbReference type="Pfam" id="PF12728">
    <property type="entry name" value="HTH_17"/>
    <property type="match status" value="1"/>
</dbReference>
<dbReference type="AlphaFoldDB" id="A0AB35FPA4"/>
<evidence type="ECO:0000259" key="1">
    <source>
        <dbReference type="Pfam" id="PF12728"/>
    </source>
</evidence>
<dbReference type="Proteomes" id="UP000758022">
    <property type="component" value="Unassembled WGS sequence"/>
</dbReference>
<evidence type="ECO:0000313" key="2">
    <source>
        <dbReference type="EMBL" id="MBY3067443.1"/>
    </source>
</evidence>
<name>A0AB35FPA4_9HYPH</name>
<proteinExistence type="predicted"/>
<gene>
    <name evidence="2" type="ORF">HFO74_29170</name>
</gene>